<dbReference type="GO" id="GO:0050821">
    <property type="term" value="P:protein stabilization"/>
    <property type="evidence" value="ECO:0007669"/>
    <property type="project" value="TreeGrafter"/>
</dbReference>
<dbReference type="GO" id="GO:0051087">
    <property type="term" value="F:protein-folding chaperone binding"/>
    <property type="evidence" value="ECO:0007669"/>
    <property type="project" value="TreeGrafter"/>
</dbReference>
<dbReference type="InterPro" id="IPR007853">
    <property type="entry name" value="Znf_DNL-typ"/>
</dbReference>
<keyword evidence="8" id="KW-1185">Reference proteome</keyword>
<feature type="region of interest" description="Disordered" evidence="5">
    <location>
        <begin position="78"/>
        <end position="98"/>
    </location>
</feature>
<accession>A0A4Y7TFZ4</accession>
<reference evidence="7 8" key="1">
    <citation type="journal article" date="2019" name="Nat. Ecol. Evol.">
        <title>Megaphylogeny resolves global patterns of mushroom evolution.</title>
        <authorList>
            <person name="Varga T."/>
            <person name="Krizsan K."/>
            <person name="Foldi C."/>
            <person name="Dima B."/>
            <person name="Sanchez-Garcia M."/>
            <person name="Sanchez-Ramirez S."/>
            <person name="Szollosi G.J."/>
            <person name="Szarkandi J.G."/>
            <person name="Papp V."/>
            <person name="Albert L."/>
            <person name="Andreopoulos W."/>
            <person name="Angelini C."/>
            <person name="Antonin V."/>
            <person name="Barry K.W."/>
            <person name="Bougher N.L."/>
            <person name="Buchanan P."/>
            <person name="Buyck B."/>
            <person name="Bense V."/>
            <person name="Catcheside P."/>
            <person name="Chovatia M."/>
            <person name="Cooper J."/>
            <person name="Damon W."/>
            <person name="Desjardin D."/>
            <person name="Finy P."/>
            <person name="Geml J."/>
            <person name="Haridas S."/>
            <person name="Hughes K."/>
            <person name="Justo A."/>
            <person name="Karasinski D."/>
            <person name="Kautmanova I."/>
            <person name="Kiss B."/>
            <person name="Kocsube S."/>
            <person name="Kotiranta H."/>
            <person name="LaButti K.M."/>
            <person name="Lechner B.E."/>
            <person name="Liimatainen K."/>
            <person name="Lipzen A."/>
            <person name="Lukacs Z."/>
            <person name="Mihaltcheva S."/>
            <person name="Morgado L.N."/>
            <person name="Niskanen T."/>
            <person name="Noordeloos M.E."/>
            <person name="Ohm R.A."/>
            <person name="Ortiz-Santana B."/>
            <person name="Ovrebo C."/>
            <person name="Racz N."/>
            <person name="Riley R."/>
            <person name="Savchenko A."/>
            <person name="Shiryaev A."/>
            <person name="Soop K."/>
            <person name="Spirin V."/>
            <person name="Szebenyi C."/>
            <person name="Tomsovsky M."/>
            <person name="Tulloss R.E."/>
            <person name="Uehling J."/>
            <person name="Grigoriev I.V."/>
            <person name="Vagvolgyi C."/>
            <person name="Papp T."/>
            <person name="Martin F.M."/>
            <person name="Miettinen O."/>
            <person name="Hibbett D.S."/>
            <person name="Nagy L.G."/>
        </authorList>
    </citation>
    <scope>NUCLEOTIDE SEQUENCE [LARGE SCALE GENOMIC DNA]</scope>
    <source>
        <strain evidence="7 8">FP101781</strain>
    </source>
</reference>
<dbReference type="PROSITE" id="PS51501">
    <property type="entry name" value="ZF_DNL"/>
    <property type="match status" value="1"/>
</dbReference>
<dbReference type="GO" id="GO:0030150">
    <property type="term" value="P:protein import into mitochondrial matrix"/>
    <property type="evidence" value="ECO:0007669"/>
    <property type="project" value="TreeGrafter"/>
</dbReference>
<dbReference type="GO" id="GO:0005739">
    <property type="term" value="C:mitochondrion"/>
    <property type="evidence" value="ECO:0007669"/>
    <property type="project" value="TreeGrafter"/>
</dbReference>
<evidence type="ECO:0000259" key="6">
    <source>
        <dbReference type="PROSITE" id="PS51501"/>
    </source>
</evidence>
<name>A0A4Y7TFZ4_COPMI</name>
<evidence type="ECO:0000313" key="8">
    <source>
        <dbReference type="Proteomes" id="UP000298030"/>
    </source>
</evidence>
<dbReference type="STRING" id="71717.A0A4Y7TFZ4"/>
<proteinExistence type="predicted"/>
<dbReference type="Pfam" id="PF05180">
    <property type="entry name" value="zf-DNL"/>
    <property type="match status" value="1"/>
</dbReference>
<comment type="caution">
    <text evidence="7">The sequence shown here is derived from an EMBL/GenBank/DDBJ whole genome shotgun (WGS) entry which is preliminary data.</text>
</comment>
<dbReference type="AlphaFoldDB" id="A0A4Y7TFZ4"/>
<evidence type="ECO:0000256" key="3">
    <source>
        <dbReference type="ARBA" id="ARBA00022833"/>
    </source>
</evidence>
<keyword evidence="2 4" id="KW-0863">Zinc-finger</keyword>
<keyword evidence="1" id="KW-0479">Metal-binding</keyword>
<dbReference type="Proteomes" id="UP000298030">
    <property type="component" value="Unassembled WGS sequence"/>
</dbReference>
<gene>
    <name evidence="7" type="ORF">FA13DRAFT_1754206</name>
</gene>
<keyword evidence="3" id="KW-0862">Zinc</keyword>
<evidence type="ECO:0000313" key="7">
    <source>
        <dbReference type="EMBL" id="TEB33086.1"/>
    </source>
</evidence>
<feature type="domain" description="DNL-type" evidence="6">
    <location>
        <begin position="1"/>
        <end position="98"/>
    </location>
</feature>
<evidence type="ECO:0000256" key="5">
    <source>
        <dbReference type="SAM" id="MobiDB-lite"/>
    </source>
</evidence>
<dbReference type="InterPro" id="IPR024158">
    <property type="entry name" value="Mt_import_TIM15"/>
</dbReference>
<dbReference type="OrthoDB" id="512667at2759"/>
<sequence length="98" mass="10398">MAIAFTCTVPDCGHRQAHVFSKRSYEKGIVIVTCSGCKNRHLIADHLGWFDNLTGDGANVTIEKLAKAHGVPVTRGAVGGSGVFEFDGESPNEPPKSS</sequence>
<organism evidence="7 8">
    <name type="scientific">Coprinellus micaceus</name>
    <name type="common">Glistening ink-cap mushroom</name>
    <name type="synonym">Coprinus micaceus</name>
    <dbReference type="NCBI Taxonomy" id="71717"/>
    <lineage>
        <taxon>Eukaryota</taxon>
        <taxon>Fungi</taxon>
        <taxon>Dikarya</taxon>
        <taxon>Basidiomycota</taxon>
        <taxon>Agaricomycotina</taxon>
        <taxon>Agaricomycetes</taxon>
        <taxon>Agaricomycetidae</taxon>
        <taxon>Agaricales</taxon>
        <taxon>Agaricineae</taxon>
        <taxon>Psathyrellaceae</taxon>
        <taxon>Coprinellus</taxon>
    </lineage>
</organism>
<evidence type="ECO:0000256" key="1">
    <source>
        <dbReference type="ARBA" id="ARBA00022723"/>
    </source>
</evidence>
<dbReference type="EMBL" id="QPFP01000013">
    <property type="protein sequence ID" value="TEB33086.1"/>
    <property type="molecule type" value="Genomic_DNA"/>
</dbReference>
<evidence type="ECO:0000256" key="4">
    <source>
        <dbReference type="PROSITE-ProRule" id="PRU00834"/>
    </source>
</evidence>
<dbReference type="PANTHER" id="PTHR20922:SF13">
    <property type="entry name" value="DNL-TYPE ZINC FINGER PROTEIN"/>
    <property type="match status" value="1"/>
</dbReference>
<dbReference type="GO" id="GO:0006457">
    <property type="term" value="P:protein folding"/>
    <property type="evidence" value="ECO:0007669"/>
    <property type="project" value="TreeGrafter"/>
</dbReference>
<dbReference type="GO" id="GO:0008270">
    <property type="term" value="F:zinc ion binding"/>
    <property type="evidence" value="ECO:0007669"/>
    <property type="project" value="UniProtKB-KW"/>
</dbReference>
<dbReference type="PANTHER" id="PTHR20922">
    <property type="entry name" value="DNL-TYPE ZINC FINGER PROTEIN"/>
    <property type="match status" value="1"/>
</dbReference>
<protein>
    <submittedName>
        <fullName evidence="7">Zf-DNL-domain-containing protein</fullName>
    </submittedName>
</protein>
<evidence type="ECO:0000256" key="2">
    <source>
        <dbReference type="ARBA" id="ARBA00022771"/>
    </source>
</evidence>